<keyword evidence="3" id="KW-1185">Reference proteome</keyword>
<dbReference type="InterPro" id="IPR010730">
    <property type="entry name" value="HET"/>
</dbReference>
<feature type="non-terminal residue" evidence="2">
    <location>
        <position position="291"/>
    </location>
</feature>
<dbReference type="PANTHER" id="PTHR33112:SF10">
    <property type="entry name" value="TOL"/>
    <property type="match status" value="1"/>
</dbReference>
<proteinExistence type="predicted"/>
<accession>A0A6A5UH71</accession>
<protein>
    <submittedName>
        <fullName evidence="2">HET-domain-containing protein</fullName>
    </submittedName>
</protein>
<reference evidence="2" key="1">
    <citation type="journal article" date="2020" name="Stud. Mycol.">
        <title>101 Dothideomycetes genomes: a test case for predicting lifestyles and emergence of pathogens.</title>
        <authorList>
            <person name="Haridas S."/>
            <person name="Albert R."/>
            <person name="Binder M."/>
            <person name="Bloem J."/>
            <person name="Labutti K."/>
            <person name="Salamov A."/>
            <person name="Andreopoulos B."/>
            <person name="Baker S."/>
            <person name="Barry K."/>
            <person name="Bills G."/>
            <person name="Bluhm B."/>
            <person name="Cannon C."/>
            <person name="Castanera R."/>
            <person name="Culley D."/>
            <person name="Daum C."/>
            <person name="Ezra D."/>
            <person name="Gonzalez J."/>
            <person name="Henrissat B."/>
            <person name="Kuo A."/>
            <person name="Liang C."/>
            <person name="Lipzen A."/>
            <person name="Lutzoni F."/>
            <person name="Magnuson J."/>
            <person name="Mondo S."/>
            <person name="Nolan M."/>
            <person name="Ohm R."/>
            <person name="Pangilinan J."/>
            <person name="Park H.-J."/>
            <person name="Ramirez L."/>
            <person name="Alfaro M."/>
            <person name="Sun H."/>
            <person name="Tritt A."/>
            <person name="Yoshinaga Y."/>
            <person name="Zwiers L.-H."/>
            <person name="Turgeon B."/>
            <person name="Goodwin S."/>
            <person name="Spatafora J."/>
            <person name="Crous P."/>
            <person name="Grigoriev I."/>
        </authorList>
    </citation>
    <scope>NUCLEOTIDE SEQUENCE</scope>
    <source>
        <strain evidence="2">CBS 107.79</strain>
    </source>
</reference>
<evidence type="ECO:0000313" key="3">
    <source>
        <dbReference type="Proteomes" id="UP000800036"/>
    </source>
</evidence>
<sequence length="291" mass="33980">MRSLAGKRIDGRYSKFDSLCFPWEDTDAPLPHRVLAIYTDHVKLVETKEGQTGCYVALSHCWGNSENHPLKTTKENYAERLAGVPLEDLPKTFRDAVKITKHIGVKYLWIDSLRIIQDDIEDWKQQTSAKMGAVYEYARLIIAAADARDSTEGCFVTARPDLEDIHERVKALRAETVTETSATNYHPYYTRLGTRAWARQEWYLSRRMLFFTRGGISWKCRQAEWNEREVYYDMEEKRSWPELLQRYSADELTYETDRLVALEGVASQMKTTMDGSYHFGVWTHMPELLLW</sequence>
<dbReference type="PANTHER" id="PTHR33112">
    <property type="entry name" value="DOMAIN PROTEIN, PUTATIVE-RELATED"/>
    <property type="match status" value="1"/>
</dbReference>
<gene>
    <name evidence="2" type="ORF">BU23DRAFT_493359</name>
</gene>
<feature type="domain" description="Heterokaryon incompatibility" evidence="1">
    <location>
        <begin position="55"/>
        <end position="201"/>
    </location>
</feature>
<dbReference type="AlphaFoldDB" id="A0A6A5UH71"/>
<organism evidence="2 3">
    <name type="scientific">Bimuria novae-zelandiae CBS 107.79</name>
    <dbReference type="NCBI Taxonomy" id="1447943"/>
    <lineage>
        <taxon>Eukaryota</taxon>
        <taxon>Fungi</taxon>
        <taxon>Dikarya</taxon>
        <taxon>Ascomycota</taxon>
        <taxon>Pezizomycotina</taxon>
        <taxon>Dothideomycetes</taxon>
        <taxon>Pleosporomycetidae</taxon>
        <taxon>Pleosporales</taxon>
        <taxon>Massarineae</taxon>
        <taxon>Didymosphaeriaceae</taxon>
        <taxon>Bimuria</taxon>
    </lineage>
</organism>
<dbReference type="OrthoDB" id="2958217at2759"/>
<dbReference type="Proteomes" id="UP000800036">
    <property type="component" value="Unassembled WGS sequence"/>
</dbReference>
<evidence type="ECO:0000259" key="1">
    <source>
        <dbReference type="Pfam" id="PF06985"/>
    </source>
</evidence>
<dbReference type="Pfam" id="PF06985">
    <property type="entry name" value="HET"/>
    <property type="match status" value="1"/>
</dbReference>
<name>A0A6A5UH71_9PLEO</name>
<evidence type="ECO:0000313" key="2">
    <source>
        <dbReference type="EMBL" id="KAF1964235.1"/>
    </source>
</evidence>
<dbReference type="EMBL" id="ML976798">
    <property type="protein sequence ID" value="KAF1964235.1"/>
    <property type="molecule type" value="Genomic_DNA"/>
</dbReference>